<protein>
    <submittedName>
        <fullName evidence="1">Uncharacterized protein</fullName>
    </submittedName>
</protein>
<dbReference type="AlphaFoldDB" id="A0A3B0RY98"/>
<dbReference type="EMBL" id="UOEE01000236">
    <property type="protein sequence ID" value="VAV96979.1"/>
    <property type="molecule type" value="Genomic_DNA"/>
</dbReference>
<reference evidence="1" key="1">
    <citation type="submission" date="2018-06" db="EMBL/GenBank/DDBJ databases">
        <authorList>
            <person name="Zhirakovskaya E."/>
        </authorList>
    </citation>
    <scope>NUCLEOTIDE SEQUENCE</scope>
</reference>
<proteinExistence type="predicted"/>
<organism evidence="1">
    <name type="scientific">hydrothermal vent metagenome</name>
    <dbReference type="NCBI Taxonomy" id="652676"/>
    <lineage>
        <taxon>unclassified sequences</taxon>
        <taxon>metagenomes</taxon>
        <taxon>ecological metagenomes</taxon>
    </lineage>
</organism>
<accession>A0A3B0RY98</accession>
<name>A0A3B0RY98_9ZZZZ</name>
<sequence>MEKWTKTRIIETYDKMRDRSLPYAQWTHQAHIVVGLAFLDVLGLDGSIAQMPEAIRKYNVAVGNQNTATEGYHHTLTLLYLRALQQFASSHPEMDLSELVAAALSAPIAAKDWPLTYYSQQRLFSVEARAKWVEPDLLPLPVG</sequence>
<evidence type="ECO:0000313" key="1">
    <source>
        <dbReference type="EMBL" id="VAV96979.1"/>
    </source>
</evidence>
<gene>
    <name evidence="1" type="ORF">MNBD_ALPHA06-1172</name>
</gene>